<evidence type="ECO:0000313" key="11">
    <source>
        <dbReference type="Proteomes" id="UP001589698"/>
    </source>
</evidence>
<feature type="domain" description="ABC transporter" evidence="8">
    <location>
        <begin position="883"/>
        <end position="1109"/>
    </location>
</feature>
<keyword evidence="4" id="KW-0067">ATP-binding</keyword>
<dbReference type="PROSITE" id="PS50929">
    <property type="entry name" value="ABC_TM1F"/>
    <property type="match status" value="2"/>
</dbReference>
<reference evidence="10 11" key="1">
    <citation type="submission" date="2024-09" db="EMBL/GenBank/DDBJ databases">
        <authorList>
            <person name="Sun Q."/>
            <person name="Mori K."/>
        </authorList>
    </citation>
    <scope>NUCLEOTIDE SEQUENCE [LARGE SCALE GENOMIC DNA]</scope>
    <source>
        <strain evidence="10 11">CCM 8654</strain>
    </source>
</reference>
<evidence type="ECO:0000259" key="8">
    <source>
        <dbReference type="PROSITE" id="PS50893"/>
    </source>
</evidence>
<feature type="transmembrane region" description="Helical" evidence="7">
    <location>
        <begin position="56"/>
        <end position="74"/>
    </location>
</feature>
<feature type="transmembrane region" description="Helical" evidence="7">
    <location>
        <begin position="607"/>
        <end position="626"/>
    </location>
</feature>
<feature type="transmembrane region" description="Helical" evidence="7">
    <location>
        <begin position="575"/>
        <end position="595"/>
    </location>
</feature>
<accession>A0ABV6E452</accession>
<dbReference type="Proteomes" id="UP001589698">
    <property type="component" value="Unassembled WGS sequence"/>
</dbReference>
<evidence type="ECO:0000256" key="5">
    <source>
        <dbReference type="ARBA" id="ARBA00022989"/>
    </source>
</evidence>
<dbReference type="InterPro" id="IPR027417">
    <property type="entry name" value="P-loop_NTPase"/>
</dbReference>
<dbReference type="InterPro" id="IPR039421">
    <property type="entry name" value="Type_1_exporter"/>
</dbReference>
<dbReference type="EMBL" id="JBHLXH010000002">
    <property type="protein sequence ID" value="MFC0223760.1"/>
    <property type="molecule type" value="Genomic_DNA"/>
</dbReference>
<protein>
    <submittedName>
        <fullName evidence="10">Thiol reductant ABC exporter subunit CydD</fullName>
    </submittedName>
</protein>
<dbReference type="NCBIfam" id="TIGR02868">
    <property type="entry name" value="CydC"/>
    <property type="match status" value="1"/>
</dbReference>
<feature type="domain" description="ABC transporter" evidence="8">
    <location>
        <begin position="323"/>
        <end position="557"/>
    </location>
</feature>
<dbReference type="PANTHER" id="PTHR24221">
    <property type="entry name" value="ATP-BINDING CASSETTE SUB-FAMILY B"/>
    <property type="match status" value="1"/>
</dbReference>
<dbReference type="Gene3D" id="1.20.1560.10">
    <property type="entry name" value="ABC transporter type 1, transmembrane domain"/>
    <property type="match status" value="2"/>
</dbReference>
<keyword evidence="2 7" id="KW-0812">Transmembrane</keyword>
<keyword evidence="11" id="KW-1185">Reference proteome</keyword>
<evidence type="ECO:0000256" key="6">
    <source>
        <dbReference type="ARBA" id="ARBA00023136"/>
    </source>
</evidence>
<evidence type="ECO:0000313" key="10">
    <source>
        <dbReference type="EMBL" id="MFC0223760.1"/>
    </source>
</evidence>
<dbReference type="SUPFAM" id="SSF52540">
    <property type="entry name" value="P-loop containing nucleoside triphosphate hydrolases"/>
    <property type="match status" value="2"/>
</dbReference>
<keyword evidence="3" id="KW-0547">Nucleotide-binding</keyword>
<sequence length="1111" mass="114416">MRPLDPVVLPHLRPARGALAAVVASGVVGGLATVAQAFALGALVVAAVTTGDWQAAGWWLAGLVLLRTGAAYAGQRAAVRAAGQVSGALRDRLLDAARHDPATGPAGLAVLATRGVSGVEPYVTRYLPSLVPAAVLPLVTLAAITWLDRLSGLVVTLTLPLVPVFAILVGMTTRDRAAHQWRAMEALSGHFLDVVRGLPTLVAHRRAAAQVDTIRSVTHRYRRATVETLRLAFASSSVLELVATLSVALVAVTVGLRLASGSVDFRVALTVLLLAPEAYWPLRRVGAEFHAAAEGAAALARADEVLARATRPDGTAVPGGTTLALRGLEVGHSPASPLVAPLDLALPARGLVAIAGPSGCGKSTLLATVRGELAPVGGEVLVGGVALGDVDPTWWRSRVAWAPQRPWLVAGSVGDNVRIGRPSAGDDEVWEALDAVGLAAVVRELPGRLDAALGEDGTGLSAGQRARVALARVVLARRPVVLLDEPSAHLDEETEQVLLATVARLARTSLVVVVAHRPAVLDAADHVVRLVPATVAAGDTPAVPADVVRRHPDAAEPVRAAAEDGRRPRWGLRTATVLGALSTASGLALTATAGWLITRASEHPPVLYLMVAIVGVRLFGLARPVLRHAERVLSHDVVLRELAERRAQVFADLVPLVPGRLGPRRGDLLTRVVDDVDALLDERLRVRQPVATALLVGVGAVLLTALVHPAAGAVVLAVSATGAVSFLLARRGARSAEEDLVTRRAGLGTKVEELAHGLRDLEQWGATERALLAVRAESDALAAAVARSVRAVAAGTALTTAAAGLGVVAVAAAVPTGHVSPAMLALLLLVPLALGDVTAGLADAGALSVRSGAARARLDRLAASSPAVQDPAVPAAPPHGHDVRSADAVLGWDSRPVLDVTGLSVRAGEHLAITGPSGSGKSTLAASLVRFIDPVSGSLLLDGTDLRDLALADVRARVGLVDDDPHVFASTVVENVRLARPGASDDDVRSALDRARLGAWVDALPDGLHTHVGAGSREVSGGERARLALARSLLADPQVLVLDEPTAHLDGPTARAVAVEMLGSAARAGRSVVWITHGTVGLDVVDRVVRVGSEEPRPVSPSRPVRSAAGG</sequence>
<dbReference type="PANTHER" id="PTHR24221:SF590">
    <property type="entry name" value="COMPONENT LINKED WITH THE ASSEMBLY OF CYTOCHROME' TRANSPORT TRANSMEMBRANE ATP-BINDING PROTEIN ABC TRANSPORTER CYDD-RELATED"/>
    <property type="match status" value="1"/>
</dbReference>
<dbReference type="InterPro" id="IPR003593">
    <property type="entry name" value="AAA+_ATPase"/>
</dbReference>
<evidence type="ECO:0000256" key="2">
    <source>
        <dbReference type="ARBA" id="ARBA00022692"/>
    </source>
</evidence>
<dbReference type="InterPro" id="IPR014223">
    <property type="entry name" value="ABC_CydC/D"/>
</dbReference>
<dbReference type="InterPro" id="IPR011527">
    <property type="entry name" value="ABC1_TM_dom"/>
</dbReference>
<proteinExistence type="predicted"/>
<dbReference type="RefSeq" id="WP_378519557.1">
    <property type="nucleotide sequence ID" value="NZ_CBCSDI010000001.1"/>
</dbReference>
<evidence type="ECO:0000256" key="4">
    <source>
        <dbReference type="ARBA" id="ARBA00022840"/>
    </source>
</evidence>
<name>A0ABV6E452_9ACTN</name>
<dbReference type="PROSITE" id="PS00211">
    <property type="entry name" value="ABC_TRANSPORTER_1"/>
    <property type="match status" value="2"/>
</dbReference>
<feature type="transmembrane region" description="Helical" evidence="7">
    <location>
        <begin position="713"/>
        <end position="729"/>
    </location>
</feature>
<dbReference type="NCBIfam" id="TIGR02857">
    <property type="entry name" value="CydD"/>
    <property type="match status" value="1"/>
</dbReference>
<dbReference type="CDD" id="cd18584">
    <property type="entry name" value="ABC_6TM_AarD_CydD"/>
    <property type="match status" value="1"/>
</dbReference>
<dbReference type="Gene3D" id="3.40.50.300">
    <property type="entry name" value="P-loop containing nucleotide triphosphate hydrolases"/>
    <property type="match status" value="2"/>
</dbReference>
<dbReference type="Pfam" id="PF00005">
    <property type="entry name" value="ABC_tran"/>
    <property type="match status" value="2"/>
</dbReference>
<feature type="transmembrane region" description="Helical" evidence="7">
    <location>
        <begin position="126"/>
        <end position="147"/>
    </location>
</feature>
<feature type="domain" description="ABC transmembrane type-1" evidence="9">
    <location>
        <begin position="575"/>
        <end position="829"/>
    </location>
</feature>
<evidence type="ECO:0000256" key="1">
    <source>
        <dbReference type="ARBA" id="ARBA00004651"/>
    </source>
</evidence>
<dbReference type="SUPFAM" id="SSF90123">
    <property type="entry name" value="ABC transporter transmembrane region"/>
    <property type="match status" value="2"/>
</dbReference>
<dbReference type="Pfam" id="PF00664">
    <property type="entry name" value="ABC_membrane"/>
    <property type="match status" value="1"/>
</dbReference>
<dbReference type="InterPro" id="IPR036640">
    <property type="entry name" value="ABC1_TM_sf"/>
</dbReference>
<feature type="transmembrane region" description="Helical" evidence="7">
    <location>
        <begin position="238"/>
        <end position="259"/>
    </location>
</feature>
<organism evidence="10 11">
    <name type="scientific">Nocardioides zeicaulis</name>
    <dbReference type="NCBI Taxonomy" id="1776857"/>
    <lineage>
        <taxon>Bacteria</taxon>
        <taxon>Bacillati</taxon>
        <taxon>Actinomycetota</taxon>
        <taxon>Actinomycetes</taxon>
        <taxon>Propionibacteriales</taxon>
        <taxon>Nocardioidaceae</taxon>
        <taxon>Nocardioides</taxon>
    </lineage>
</organism>
<dbReference type="InterPro" id="IPR014216">
    <property type="entry name" value="ABC_transptr_CydD"/>
</dbReference>
<comment type="subcellular location">
    <subcellularLocation>
        <location evidence="1">Cell membrane</location>
        <topology evidence="1">Multi-pass membrane protein</topology>
    </subcellularLocation>
</comment>
<evidence type="ECO:0000256" key="3">
    <source>
        <dbReference type="ARBA" id="ARBA00022741"/>
    </source>
</evidence>
<gene>
    <name evidence="10" type="primary">cydD</name>
    <name evidence="10" type="ORF">ACFFJG_14835</name>
</gene>
<comment type="caution">
    <text evidence="10">The sequence shown here is derived from an EMBL/GenBank/DDBJ whole genome shotgun (WGS) entry which is preliminary data.</text>
</comment>
<dbReference type="InterPro" id="IPR003439">
    <property type="entry name" value="ABC_transporter-like_ATP-bd"/>
</dbReference>
<dbReference type="SMART" id="SM00382">
    <property type="entry name" value="AAA"/>
    <property type="match status" value="2"/>
</dbReference>
<dbReference type="PROSITE" id="PS50893">
    <property type="entry name" value="ABC_TRANSPORTER_2"/>
    <property type="match status" value="2"/>
</dbReference>
<keyword evidence="6 7" id="KW-0472">Membrane</keyword>
<dbReference type="InterPro" id="IPR017871">
    <property type="entry name" value="ABC_transporter-like_CS"/>
</dbReference>
<evidence type="ECO:0000256" key="7">
    <source>
        <dbReference type="SAM" id="Phobius"/>
    </source>
</evidence>
<feature type="transmembrane region" description="Helical" evidence="7">
    <location>
        <begin position="791"/>
        <end position="814"/>
    </location>
</feature>
<feature type="transmembrane region" description="Helical" evidence="7">
    <location>
        <begin position="153"/>
        <end position="172"/>
    </location>
</feature>
<keyword evidence="5 7" id="KW-1133">Transmembrane helix</keyword>
<evidence type="ECO:0000259" key="9">
    <source>
        <dbReference type="PROSITE" id="PS50929"/>
    </source>
</evidence>
<feature type="domain" description="ABC transmembrane type-1" evidence="9">
    <location>
        <begin position="20"/>
        <end position="294"/>
    </location>
</feature>